<dbReference type="EMBL" id="JAESVD010000001">
    <property type="protein sequence ID" value="MBL4912060.1"/>
    <property type="molecule type" value="Genomic_DNA"/>
</dbReference>
<comment type="caution">
    <text evidence="1">The sequence shown here is derived from an EMBL/GenBank/DDBJ whole genome shotgun (WGS) entry which is preliminary data.</text>
</comment>
<evidence type="ECO:0000313" key="1">
    <source>
        <dbReference type="EMBL" id="MBL4912060.1"/>
    </source>
</evidence>
<gene>
    <name evidence="1" type="ORF">JMA39_02760</name>
</gene>
<reference evidence="1 2" key="1">
    <citation type="submission" date="2021-01" db="EMBL/GenBank/DDBJ databases">
        <title>Genome sequence of Shewanella schlegeliana JCM 11561.</title>
        <authorList>
            <person name="Zhang H."/>
            <person name="Li C."/>
        </authorList>
    </citation>
    <scope>NUCLEOTIDE SEQUENCE [LARGE SCALE GENOMIC DNA]</scope>
    <source>
        <strain evidence="1 2">JCM 11561</strain>
    </source>
</reference>
<accession>A0ABS1SU53</accession>
<proteinExistence type="predicted"/>
<organism evidence="1 2">
    <name type="scientific">Shewanella schlegeliana</name>
    <dbReference type="NCBI Taxonomy" id="190308"/>
    <lineage>
        <taxon>Bacteria</taxon>
        <taxon>Pseudomonadati</taxon>
        <taxon>Pseudomonadota</taxon>
        <taxon>Gammaproteobacteria</taxon>
        <taxon>Alteromonadales</taxon>
        <taxon>Shewanellaceae</taxon>
        <taxon>Shewanella</taxon>
    </lineage>
</organism>
<name>A0ABS1SU53_9GAMM</name>
<keyword evidence="2" id="KW-1185">Reference proteome</keyword>
<dbReference type="RefSeq" id="WP_202720282.1">
    <property type="nucleotide sequence ID" value="NZ_BPEX01000018.1"/>
</dbReference>
<evidence type="ECO:0008006" key="3">
    <source>
        <dbReference type="Google" id="ProtNLM"/>
    </source>
</evidence>
<sequence>MRTASQCISDKLTLFFNQFDPSTKSHLHQVLSDELKALQHDTCQLSSNDFNSINALHHKYKGICRYLRIENEILSEHTDNKIVLLVNIQALQQSLEDV</sequence>
<dbReference type="Proteomes" id="UP000604898">
    <property type="component" value="Unassembled WGS sequence"/>
</dbReference>
<evidence type="ECO:0000313" key="2">
    <source>
        <dbReference type="Proteomes" id="UP000604898"/>
    </source>
</evidence>
<protein>
    <recommendedName>
        <fullName evidence="3">HPt domain-containing protein</fullName>
    </recommendedName>
</protein>